<sequence>MKRLVLLLTVVLLLAVSQNLQAQDVYSPWTASLSTNAINNPVLKAPNNLGRFKTWNWEVAGFKGALSRHLTGKLSLEGSVTLTGIKQNYIDVDKKFSLIALDGLVKYNLINNFNVNPYVAVGGGLTWVDTLGKSLTANAGVGLNVWITYNFGLTGQSIYKHALDDYGISHFQHSVGLIFKFGGTDNDNDGIINKEDNCPNVFGLAIYGGCPDTDKDGIMDQEDNCPDIAGTLNGCPDADNDGVADPYDKCPNFAGDKTNNGCPLPDTDNDGVPDKFDKCPSVKGLNNNNGCPPVANNIEKIQPSKPKAVLIYFELSKSEITAESKKTLDNVASYIKKSNIKTYEISGHTDNTSSAETNLKLSIARANAVRDYLVAKGIDSTKLITRGFGEEFPVDSSNTEAGRHKNRRVEIIPMI</sequence>
<evidence type="ECO:0000256" key="3">
    <source>
        <dbReference type="ARBA" id="ARBA00022452"/>
    </source>
</evidence>
<evidence type="ECO:0000313" key="13">
    <source>
        <dbReference type="EMBL" id="MBD3862454.1"/>
    </source>
</evidence>
<dbReference type="SUPFAM" id="SSF103088">
    <property type="entry name" value="OmpA-like"/>
    <property type="match status" value="1"/>
</dbReference>
<keyword evidence="4" id="KW-0812">Transmembrane</keyword>
<evidence type="ECO:0000256" key="6">
    <source>
        <dbReference type="ARBA" id="ARBA00023065"/>
    </source>
</evidence>
<feature type="signal peptide" evidence="11">
    <location>
        <begin position="1"/>
        <end position="22"/>
    </location>
</feature>
<keyword evidence="3" id="KW-1134">Transmembrane beta strand</keyword>
<feature type="chain" id="PRO_5047013337" evidence="11">
    <location>
        <begin position="23"/>
        <end position="415"/>
    </location>
</feature>
<dbReference type="PANTHER" id="PTHR30329:SF21">
    <property type="entry name" value="LIPOPROTEIN YIAD-RELATED"/>
    <property type="match status" value="1"/>
</dbReference>
<keyword evidence="8 10" id="KW-0472">Membrane</keyword>
<keyword evidence="9" id="KW-0998">Cell outer membrane</keyword>
<reference evidence="13 14" key="1">
    <citation type="submission" date="2020-09" db="EMBL/GenBank/DDBJ databases">
        <title>Bacillus nautilus sp. nov., Chryseoglobus crepusculi sp. nov, and Psychrobacter noctis sp. nov., isolated from deep-sea sponges from the equatorial Atlantic.</title>
        <authorList>
            <person name="Stennett H.L."/>
            <person name="Williams S.E."/>
        </authorList>
    </citation>
    <scope>NUCLEOTIDE SEQUENCE [LARGE SCALE GENOMIC DNA]</scope>
    <source>
        <strain evidence="13 14">28M-24</strain>
    </source>
</reference>
<organism evidence="13 14">
    <name type="scientific">Olleya marilimosa</name>
    <dbReference type="NCBI Taxonomy" id="272164"/>
    <lineage>
        <taxon>Bacteria</taxon>
        <taxon>Pseudomonadati</taxon>
        <taxon>Bacteroidota</taxon>
        <taxon>Flavobacteriia</taxon>
        <taxon>Flavobacteriales</taxon>
        <taxon>Flavobacteriaceae</taxon>
    </lineage>
</organism>
<dbReference type="SUPFAM" id="SSF103647">
    <property type="entry name" value="TSP type-3 repeat"/>
    <property type="match status" value="1"/>
</dbReference>
<dbReference type="Pfam" id="PF00691">
    <property type="entry name" value="OmpA"/>
    <property type="match status" value="1"/>
</dbReference>
<dbReference type="SUPFAM" id="SSF56925">
    <property type="entry name" value="OMPA-like"/>
    <property type="match status" value="1"/>
</dbReference>
<comment type="subcellular location">
    <subcellularLocation>
        <location evidence="1">Cell outer membrane</location>
        <topology evidence="1">Multi-pass membrane protein</topology>
    </subcellularLocation>
</comment>
<evidence type="ECO:0000256" key="9">
    <source>
        <dbReference type="ARBA" id="ARBA00023237"/>
    </source>
</evidence>
<keyword evidence="6" id="KW-0406">Ion transport</keyword>
<evidence type="ECO:0000256" key="2">
    <source>
        <dbReference type="ARBA" id="ARBA00022448"/>
    </source>
</evidence>
<evidence type="ECO:0000313" key="14">
    <source>
        <dbReference type="Proteomes" id="UP000627521"/>
    </source>
</evidence>
<dbReference type="InterPro" id="IPR006664">
    <property type="entry name" value="OMP_bac"/>
</dbReference>
<evidence type="ECO:0000256" key="11">
    <source>
        <dbReference type="SAM" id="SignalP"/>
    </source>
</evidence>
<evidence type="ECO:0000256" key="4">
    <source>
        <dbReference type="ARBA" id="ARBA00022692"/>
    </source>
</evidence>
<dbReference type="CDD" id="cd07185">
    <property type="entry name" value="OmpA_C-like"/>
    <property type="match status" value="1"/>
</dbReference>
<dbReference type="PRINTS" id="PR01021">
    <property type="entry name" value="OMPADOMAIN"/>
</dbReference>
<dbReference type="InterPro" id="IPR036737">
    <property type="entry name" value="OmpA-like_sf"/>
</dbReference>
<dbReference type="InterPro" id="IPR006665">
    <property type="entry name" value="OmpA-like"/>
</dbReference>
<evidence type="ECO:0000259" key="12">
    <source>
        <dbReference type="PROSITE" id="PS51123"/>
    </source>
</evidence>
<dbReference type="Gene3D" id="4.10.1080.10">
    <property type="entry name" value="TSP type-3 repeat"/>
    <property type="match status" value="1"/>
</dbReference>
<dbReference type="Gene3D" id="3.30.1330.60">
    <property type="entry name" value="OmpA-like domain"/>
    <property type="match status" value="1"/>
</dbReference>
<evidence type="ECO:0000256" key="7">
    <source>
        <dbReference type="ARBA" id="ARBA00023114"/>
    </source>
</evidence>
<dbReference type="PANTHER" id="PTHR30329">
    <property type="entry name" value="STATOR ELEMENT OF FLAGELLAR MOTOR COMPLEX"/>
    <property type="match status" value="1"/>
</dbReference>
<dbReference type="EMBL" id="JACXXH010000001">
    <property type="protein sequence ID" value="MBD3862454.1"/>
    <property type="molecule type" value="Genomic_DNA"/>
</dbReference>
<proteinExistence type="predicted"/>
<keyword evidence="7" id="KW-0626">Porin</keyword>
<dbReference type="InterPro" id="IPR003367">
    <property type="entry name" value="Thrombospondin_3-like_rpt"/>
</dbReference>
<keyword evidence="5 11" id="KW-0732">Signal</keyword>
<feature type="domain" description="OmpA-like" evidence="12">
    <location>
        <begin position="300"/>
        <end position="415"/>
    </location>
</feature>
<gene>
    <name evidence="13" type="ORF">IEG06_03250</name>
</gene>
<evidence type="ECO:0000256" key="10">
    <source>
        <dbReference type="PROSITE-ProRule" id="PRU00473"/>
    </source>
</evidence>
<dbReference type="InterPro" id="IPR011250">
    <property type="entry name" value="OMP/PagP_B-barrel"/>
</dbReference>
<keyword evidence="2" id="KW-0813">Transport</keyword>
<dbReference type="InterPro" id="IPR028974">
    <property type="entry name" value="TSP_type-3_rpt"/>
</dbReference>
<evidence type="ECO:0000256" key="8">
    <source>
        <dbReference type="ARBA" id="ARBA00023136"/>
    </source>
</evidence>
<protein>
    <submittedName>
        <fullName evidence="13">OmpA family protein</fullName>
    </submittedName>
</protein>
<dbReference type="Pfam" id="PF02412">
    <property type="entry name" value="TSP_3"/>
    <property type="match status" value="4"/>
</dbReference>
<dbReference type="PROSITE" id="PS51123">
    <property type="entry name" value="OMPA_2"/>
    <property type="match status" value="1"/>
</dbReference>
<keyword evidence="14" id="KW-1185">Reference proteome</keyword>
<evidence type="ECO:0000256" key="5">
    <source>
        <dbReference type="ARBA" id="ARBA00022729"/>
    </source>
</evidence>
<accession>A0ABR8LU04</accession>
<name>A0ABR8LU04_9FLAO</name>
<comment type="caution">
    <text evidence="13">The sequence shown here is derived from an EMBL/GenBank/DDBJ whole genome shotgun (WGS) entry which is preliminary data.</text>
</comment>
<dbReference type="RefSeq" id="WP_191099030.1">
    <property type="nucleotide sequence ID" value="NZ_JACXXF010000001.1"/>
</dbReference>
<evidence type="ECO:0000256" key="1">
    <source>
        <dbReference type="ARBA" id="ARBA00004571"/>
    </source>
</evidence>
<dbReference type="InterPro" id="IPR050330">
    <property type="entry name" value="Bact_OuterMem_StrucFunc"/>
</dbReference>
<dbReference type="Proteomes" id="UP000627521">
    <property type="component" value="Unassembled WGS sequence"/>
</dbReference>